<protein>
    <submittedName>
        <fullName evidence="2">Uncharacterized protein</fullName>
    </submittedName>
</protein>
<dbReference type="AlphaFoldDB" id="A0A3M6AAK1"/>
<evidence type="ECO:0000256" key="1">
    <source>
        <dbReference type="SAM" id="MobiDB-lite"/>
    </source>
</evidence>
<dbReference type="Proteomes" id="UP000270795">
    <property type="component" value="Unassembled WGS sequence"/>
</dbReference>
<reference evidence="2 3" key="1">
    <citation type="submission" date="2018-08" db="EMBL/GenBank/DDBJ databases">
        <title>Recombination of ecologically and evolutionarily significant loci maintains genetic cohesion in the Pseudomonas syringae species complex.</title>
        <authorList>
            <person name="Dillon M."/>
            <person name="Thakur S."/>
            <person name="Almeida R.N.D."/>
            <person name="Weir B.S."/>
            <person name="Guttman D.S."/>
        </authorList>
    </citation>
    <scope>NUCLEOTIDE SEQUENCE [LARGE SCALE GENOMIC DNA]</scope>
    <source>
        <strain evidence="2 3">ICMP 11899</strain>
    </source>
</reference>
<comment type="caution">
    <text evidence="2">The sequence shown here is derived from an EMBL/GenBank/DDBJ whole genome shotgun (WGS) entry which is preliminary data.</text>
</comment>
<dbReference type="EMBL" id="RBUM01000211">
    <property type="protein sequence ID" value="RMV16086.1"/>
    <property type="molecule type" value="Genomic_DNA"/>
</dbReference>
<organism evidence="2 3">
    <name type="scientific">Pseudomonas savastanoi</name>
    <name type="common">Pseudomonas syringae pv. savastanoi</name>
    <dbReference type="NCBI Taxonomy" id="29438"/>
    <lineage>
        <taxon>Bacteria</taxon>
        <taxon>Pseudomonadati</taxon>
        <taxon>Pseudomonadota</taxon>
        <taxon>Gammaproteobacteria</taxon>
        <taxon>Pseudomonadales</taxon>
        <taxon>Pseudomonadaceae</taxon>
        <taxon>Pseudomonas</taxon>
    </lineage>
</organism>
<proteinExistence type="predicted"/>
<sequence>MTATRVFQTLWWSVPNDGDSTGPVAGAKTQKTSPLCPRERKEMSDVFVVKR</sequence>
<gene>
    <name evidence="2" type="ORF">ALP17_03311</name>
</gene>
<accession>A0A3M6AAK1</accession>
<feature type="region of interest" description="Disordered" evidence="1">
    <location>
        <begin position="18"/>
        <end position="39"/>
    </location>
</feature>
<evidence type="ECO:0000313" key="3">
    <source>
        <dbReference type="Proteomes" id="UP000270795"/>
    </source>
</evidence>
<name>A0A3M6AAK1_PSESS</name>
<evidence type="ECO:0000313" key="2">
    <source>
        <dbReference type="EMBL" id="RMV16086.1"/>
    </source>
</evidence>